<evidence type="ECO:0000259" key="2">
    <source>
        <dbReference type="Pfam" id="PF07687"/>
    </source>
</evidence>
<gene>
    <name evidence="3" type="ORF">CKO28_00375</name>
</gene>
<dbReference type="InterPro" id="IPR036264">
    <property type="entry name" value="Bact_exopeptidase_dim_dom"/>
</dbReference>
<reference evidence="3 4" key="1">
    <citation type="journal article" date="2020" name="Microorganisms">
        <title>Osmotic Adaptation and Compatible Solute Biosynthesis of Phototrophic Bacteria as Revealed from Genome Analyses.</title>
        <authorList>
            <person name="Imhoff J.F."/>
            <person name="Rahn T."/>
            <person name="Kunzel S."/>
            <person name="Keller A."/>
            <person name="Neulinger S.C."/>
        </authorList>
    </citation>
    <scope>NUCLEOTIDE SEQUENCE [LARGE SCALE GENOMIC DNA]</scope>
    <source>
        <strain evidence="3 4">DSM 9895</strain>
    </source>
</reference>
<dbReference type="Proteomes" id="UP001296873">
    <property type="component" value="Unassembled WGS sequence"/>
</dbReference>
<sequence length="386" mass="41444">MAFDIDALKDQLVSWRRDLHRHPELAFEEERTSHFVADRLRDMGIEVVTGLGRTGVVGKIEGRGGGNRAIGLRADMDALPIEEQTGLPYASGNAGRMHACGHDGHTTMLLGAAQALAETRDFSGTVYVIFQPAEENGNAGGRAMIDDGLFASCPVDAVYGLHNWPGMAVGRLAVRAGPMMASMDTFDIDLTGAGAHAAMPHQGRDPILAGAAMVSGLQSLVSREIAPSDSLVITVTQFHAGDAYNLIPVTAALKGTVRALDPQVREQAEARLKELIDGYARSHGVSAEVRYSRDYPVTVNTSQESETCARVAEGVGLEVERDRAPAMGAEDFAFMLEERPGAYVWLGNGPSTGGANLHSPTYDFNDEILTTGVRYWTRLVEHLMPA</sequence>
<keyword evidence="1" id="KW-0378">Hydrolase</keyword>
<feature type="domain" description="Peptidase M20 dimerisation" evidence="2">
    <location>
        <begin position="185"/>
        <end position="278"/>
    </location>
</feature>
<dbReference type="Gene3D" id="3.40.630.10">
    <property type="entry name" value="Zn peptidases"/>
    <property type="match status" value="1"/>
</dbReference>
<evidence type="ECO:0000313" key="3">
    <source>
        <dbReference type="EMBL" id="MBK1666495.1"/>
    </source>
</evidence>
<dbReference type="Pfam" id="PF07687">
    <property type="entry name" value="M20_dimer"/>
    <property type="match status" value="1"/>
</dbReference>
<evidence type="ECO:0000313" key="4">
    <source>
        <dbReference type="Proteomes" id="UP001296873"/>
    </source>
</evidence>
<dbReference type="NCBIfam" id="TIGR01891">
    <property type="entry name" value="amidohydrolases"/>
    <property type="match status" value="1"/>
</dbReference>
<organism evidence="3 4">
    <name type="scientific">Rhodovibrio sodomensis</name>
    <dbReference type="NCBI Taxonomy" id="1088"/>
    <lineage>
        <taxon>Bacteria</taxon>
        <taxon>Pseudomonadati</taxon>
        <taxon>Pseudomonadota</taxon>
        <taxon>Alphaproteobacteria</taxon>
        <taxon>Rhodospirillales</taxon>
        <taxon>Rhodovibrionaceae</taxon>
        <taxon>Rhodovibrio</taxon>
    </lineage>
</organism>
<dbReference type="Gene3D" id="3.30.70.360">
    <property type="match status" value="1"/>
</dbReference>
<dbReference type="RefSeq" id="WP_200338539.1">
    <property type="nucleotide sequence ID" value="NZ_NRRL01000001.1"/>
</dbReference>
<name>A0ABS1D822_9PROT</name>
<dbReference type="PANTHER" id="PTHR11014">
    <property type="entry name" value="PEPTIDASE M20 FAMILY MEMBER"/>
    <property type="match status" value="1"/>
</dbReference>
<accession>A0ABS1D822</accession>
<evidence type="ECO:0000256" key="1">
    <source>
        <dbReference type="ARBA" id="ARBA00022801"/>
    </source>
</evidence>
<dbReference type="PANTHER" id="PTHR11014:SF63">
    <property type="entry name" value="METALLOPEPTIDASE, PUTATIVE (AFU_ORTHOLOGUE AFUA_6G09600)-RELATED"/>
    <property type="match status" value="1"/>
</dbReference>
<dbReference type="InterPro" id="IPR017439">
    <property type="entry name" value="Amidohydrolase"/>
</dbReference>
<proteinExistence type="predicted"/>
<dbReference type="SUPFAM" id="SSF55031">
    <property type="entry name" value="Bacterial exopeptidase dimerisation domain"/>
    <property type="match status" value="1"/>
</dbReference>
<dbReference type="EMBL" id="NRRL01000001">
    <property type="protein sequence ID" value="MBK1666495.1"/>
    <property type="molecule type" value="Genomic_DNA"/>
</dbReference>
<comment type="caution">
    <text evidence="3">The sequence shown here is derived from an EMBL/GenBank/DDBJ whole genome shotgun (WGS) entry which is preliminary data.</text>
</comment>
<protein>
    <recommendedName>
        <fullName evidence="2">Peptidase M20 dimerisation domain-containing protein</fullName>
    </recommendedName>
</protein>
<dbReference type="CDD" id="cd05666">
    <property type="entry name" value="M20_Acy1-like"/>
    <property type="match status" value="1"/>
</dbReference>
<dbReference type="SUPFAM" id="SSF53187">
    <property type="entry name" value="Zn-dependent exopeptidases"/>
    <property type="match status" value="1"/>
</dbReference>
<keyword evidence="4" id="KW-1185">Reference proteome</keyword>
<dbReference type="InterPro" id="IPR011650">
    <property type="entry name" value="Peptidase_M20_dimer"/>
</dbReference>
<dbReference type="PIRSF" id="PIRSF005962">
    <property type="entry name" value="Pept_M20D_amidohydro"/>
    <property type="match status" value="1"/>
</dbReference>
<dbReference type="Pfam" id="PF01546">
    <property type="entry name" value="Peptidase_M20"/>
    <property type="match status" value="1"/>
</dbReference>
<dbReference type="InterPro" id="IPR002933">
    <property type="entry name" value="Peptidase_M20"/>
</dbReference>